<keyword evidence="3" id="KW-1185">Reference proteome</keyword>
<feature type="domain" description="Aminotransferase-like plant mobile" evidence="1">
    <location>
        <begin position="167"/>
        <end position="254"/>
    </location>
</feature>
<name>A0A7J7KZY3_9MAGN</name>
<dbReference type="EMBL" id="JACGCM010002768">
    <property type="protein sequence ID" value="KAF6135940.1"/>
    <property type="molecule type" value="Genomic_DNA"/>
</dbReference>
<accession>A0A7J7KZY3</accession>
<dbReference type="PANTHER" id="PTHR46033">
    <property type="entry name" value="PROTEIN MAIN-LIKE 2"/>
    <property type="match status" value="1"/>
</dbReference>
<evidence type="ECO:0000259" key="1">
    <source>
        <dbReference type="Pfam" id="PF10536"/>
    </source>
</evidence>
<dbReference type="Proteomes" id="UP000541444">
    <property type="component" value="Unassembled WGS sequence"/>
</dbReference>
<dbReference type="GO" id="GO:0010073">
    <property type="term" value="P:meristem maintenance"/>
    <property type="evidence" value="ECO:0007669"/>
    <property type="project" value="InterPro"/>
</dbReference>
<dbReference type="Pfam" id="PF10536">
    <property type="entry name" value="PMD"/>
    <property type="match status" value="1"/>
</dbReference>
<dbReference type="InterPro" id="IPR044824">
    <property type="entry name" value="MAIN-like"/>
</dbReference>
<evidence type="ECO:0000313" key="3">
    <source>
        <dbReference type="Proteomes" id="UP000541444"/>
    </source>
</evidence>
<proteinExistence type="predicted"/>
<dbReference type="AlphaFoldDB" id="A0A7J7KZY3"/>
<reference evidence="2 3" key="1">
    <citation type="journal article" date="2020" name="IScience">
        <title>Genome Sequencing of the Endangered Kingdonia uniflora (Circaeasteraceae, Ranunculales) Reveals Potential Mechanisms of Evolutionary Specialization.</title>
        <authorList>
            <person name="Sun Y."/>
            <person name="Deng T."/>
            <person name="Zhang A."/>
            <person name="Moore M.J."/>
            <person name="Landis J.B."/>
            <person name="Lin N."/>
            <person name="Zhang H."/>
            <person name="Zhang X."/>
            <person name="Huang J."/>
            <person name="Zhang X."/>
            <person name="Sun H."/>
            <person name="Wang H."/>
        </authorList>
    </citation>
    <scope>NUCLEOTIDE SEQUENCE [LARGE SCALE GENOMIC DNA]</scope>
    <source>
        <strain evidence="2">TB1705</strain>
        <tissue evidence="2">Leaf</tissue>
    </source>
</reference>
<organism evidence="2 3">
    <name type="scientific">Kingdonia uniflora</name>
    <dbReference type="NCBI Taxonomy" id="39325"/>
    <lineage>
        <taxon>Eukaryota</taxon>
        <taxon>Viridiplantae</taxon>
        <taxon>Streptophyta</taxon>
        <taxon>Embryophyta</taxon>
        <taxon>Tracheophyta</taxon>
        <taxon>Spermatophyta</taxon>
        <taxon>Magnoliopsida</taxon>
        <taxon>Ranunculales</taxon>
        <taxon>Circaeasteraceae</taxon>
        <taxon>Kingdonia</taxon>
    </lineage>
</organism>
<evidence type="ECO:0000313" key="2">
    <source>
        <dbReference type="EMBL" id="KAF6135940.1"/>
    </source>
</evidence>
<dbReference type="InterPro" id="IPR019557">
    <property type="entry name" value="AminoTfrase-like_pln_mobile"/>
</dbReference>
<dbReference type="PANTHER" id="PTHR46033:SF1">
    <property type="entry name" value="PROTEIN MAIN-LIKE 2"/>
    <property type="match status" value="1"/>
</dbReference>
<sequence length="300" mass="33978">MRVFNNLATNSSTLVEKIVNIAKDKISSGDNTTEDNTENRRFKEMWNNDPNGLLLLTFLITEEGDPIKACVGYTKRKPVTVMKLHNIDEGLKIAIEENQKNVIVHSDSIAGISSIVKSEKVFENNLLQDLNVFKSLKAGGVGNSLSLRKLKEHYAYKLEKVLSDSTTVVVKKMKGLTVRSVARTYMSYVLGSFLFPMKKGTDVSARYLYLFAKDKVAKKWSWGSTVLAHMYYNLGAPSRDDGRQFVCCTTLLEVVWDPYRDKRDSAHAFKEVTLFYGALASPDHVQPCYPNRVVRQFNRE</sequence>
<protein>
    <recommendedName>
        <fullName evidence="1">Aminotransferase-like plant mobile domain-containing protein</fullName>
    </recommendedName>
</protein>
<gene>
    <name evidence="2" type="ORF">GIB67_006832</name>
</gene>
<comment type="caution">
    <text evidence="2">The sequence shown here is derived from an EMBL/GenBank/DDBJ whole genome shotgun (WGS) entry which is preliminary data.</text>
</comment>